<dbReference type="EMBL" id="KI294967">
    <property type="protein sequence ID" value="ESA03526.1"/>
    <property type="molecule type" value="Genomic_DNA"/>
</dbReference>
<reference evidence="1" key="1">
    <citation type="submission" date="2013-07" db="EMBL/GenBank/DDBJ databases">
        <title>The genome of an arbuscular mycorrhizal fungus provides insights into the evolution of the oldest plant symbiosis.</title>
        <authorList>
            <consortium name="DOE Joint Genome Institute"/>
            <person name="Tisserant E."/>
            <person name="Malbreil M."/>
            <person name="Kuo A."/>
            <person name="Kohler A."/>
            <person name="Symeonidi A."/>
            <person name="Balestrini R."/>
            <person name="Charron P."/>
            <person name="Duensing N."/>
            <person name="Frei-dit-Frey N."/>
            <person name="Gianinazzi-Pearson V."/>
            <person name="Gilbert B."/>
            <person name="Handa Y."/>
            <person name="Hijri M."/>
            <person name="Kaul R."/>
            <person name="Kawaguchi M."/>
            <person name="Krajinski F."/>
            <person name="Lammers P."/>
            <person name="Lapierre D."/>
            <person name="Masclaux F.G."/>
            <person name="Murat C."/>
            <person name="Morin E."/>
            <person name="Ndikumana S."/>
            <person name="Pagni M."/>
            <person name="Petitpierre D."/>
            <person name="Requena N."/>
            <person name="Rosikiewicz P."/>
            <person name="Riley R."/>
            <person name="Saito K."/>
            <person name="San Clemente H."/>
            <person name="Shapiro H."/>
            <person name="van Tuinen D."/>
            <person name="Becard G."/>
            <person name="Bonfante P."/>
            <person name="Paszkowski U."/>
            <person name="Shachar-Hill Y."/>
            <person name="Young J.P."/>
            <person name="Sanders I.R."/>
            <person name="Henrissat B."/>
            <person name="Rensing S.A."/>
            <person name="Grigoriev I.V."/>
            <person name="Corradi N."/>
            <person name="Roux C."/>
            <person name="Martin F."/>
        </authorList>
    </citation>
    <scope>NUCLEOTIDE SEQUENCE</scope>
    <source>
        <strain evidence="1">DAOM 197198</strain>
    </source>
</reference>
<organism evidence="1">
    <name type="scientific">Rhizophagus irregularis (strain DAOM 181602 / DAOM 197198 / MUCL 43194)</name>
    <name type="common">Arbuscular mycorrhizal fungus</name>
    <name type="synonym">Glomus intraradices</name>
    <dbReference type="NCBI Taxonomy" id="747089"/>
    <lineage>
        <taxon>Eukaryota</taxon>
        <taxon>Fungi</taxon>
        <taxon>Fungi incertae sedis</taxon>
        <taxon>Mucoromycota</taxon>
        <taxon>Glomeromycotina</taxon>
        <taxon>Glomeromycetes</taxon>
        <taxon>Glomerales</taxon>
        <taxon>Glomeraceae</taxon>
        <taxon>Rhizophagus</taxon>
    </lineage>
</organism>
<evidence type="ECO:0000313" key="1">
    <source>
        <dbReference type="EMBL" id="ESA03526.1"/>
    </source>
</evidence>
<proteinExistence type="predicted"/>
<accession>U9TJL9</accession>
<protein>
    <submittedName>
        <fullName evidence="1">Uncharacterized protein</fullName>
    </submittedName>
</protein>
<dbReference type="HOGENOM" id="CLU_1587385_0_0_1"/>
<gene>
    <name evidence="1" type="ORF">GLOINDRAFT_85819</name>
</gene>
<dbReference type="AlphaFoldDB" id="U9TJL9"/>
<sequence length="168" mass="20174">MRREKRPTKIDFRYIIRIFEVLIDRETYVEFKWMKASSSAIITIKEAKKYGFKKNIDDYLKYNEIIKINKMESIDSGKLGDMPKYFCTNENCYMKYNSSAGRDQHVLYVHIKKLTKMTDVKVLSNRESLTKYIELFYKGFTDLENKYLFDLYDIDDDDDFRLSSFETG</sequence>
<name>U9TJL9_RHIID</name>
<dbReference type="VEuPathDB" id="FungiDB:RhiirFUN_010918"/>